<name>A0A8D9DSK1_BRACM</name>
<dbReference type="PANTHER" id="PTHR37251">
    <property type="entry name" value="MITOCHONDRIAL IMPORT RECEPTOR SUBUNIT TOM5 HOMOLOG"/>
    <property type="match status" value="1"/>
</dbReference>
<organism evidence="1 2">
    <name type="scientific">Brassica campestris</name>
    <name type="common">Field mustard</name>
    <dbReference type="NCBI Taxonomy" id="3711"/>
    <lineage>
        <taxon>Eukaryota</taxon>
        <taxon>Viridiplantae</taxon>
        <taxon>Streptophyta</taxon>
        <taxon>Embryophyta</taxon>
        <taxon>Tracheophyta</taxon>
        <taxon>Spermatophyta</taxon>
        <taxon>Magnoliopsida</taxon>
        <taxon>eudicotyledons</taxon>
        <taxon>Gunneridae</taxon>
        <taxon>Pentapetalae</taxon>
        <taxon>rosids</taxon>
        <taxon>malvids</taxon>
        <taxon>Brassicales</taxon>
        <taxon>Brassicaceae</taxon>
        <taxon>Brassiceae</taxon>
        <taxon>Brassica</taxon>
    </lineage>
</organism>
<dbReference type="AlphaFoldDB" id="A0A8D9DSK1"/>
<protein>
    <submittedName>
        <fullName evidence="1">Uncharacterized protein</fullName>
    </submittedName>
</protein>
<sequence length="68" mass="7817">MAKSVISMDQLKALWHSEVHDERKWAANMLFCFWLLCLFLLVQKLVRALGVFAGGVFLMRNFGDLMAV</sequence>
<dbReference type="PANTHER" id="PTHR37251:SF1">
    <property type="entry name" value="MITOCHONDRIAL IMPORT RECEPTOR SUBUNIT TOM5 HOMOLOG"/>
    <property type="match status" value="1"/>
</dbReference>
<reference evidence="1 2" key="1">
    <citation type="submission" date="2021-07" db="EMBL/GenBank/DDBJ databases">
        <authorList>
            <consortium name="Genoscope - CEA"/>
            <person name="William W."/>
        </authorList>
    </citation>
    <scope>NUCLEOTIDE SEQUENCE [LARGE SCALE GENOMIC DNA]</scope>
</reference>
<dbReference type="GO" id="GO:0005742">
    <property type="term" value="C:mitochondrial outer membrane translocase complex"/>
    <property type="evidence" value="ECO:0007669"/>
    <property type="project" value="InterPro"/>
</dbReference>
<dbReference type="Proteomes" id="UP000694005">
    <property type="component" value="Chromosome A03"/>
</dbReference>
<accession>A0A8D9DSK1</accession>
<dbReference type="EMBL" id="LS974619">
    <property type="protein sequence ID" value="CAG7879009.1"/>
    <property type="molecule type" value="Genomic_DNA"/>
</dbReference>
<dbReference type="InterPro" id="IPR034553">
    <property type="entry name" value="TOM5_viridi"/>
</dbReference>
<gene>
    <name evidence="1" type="ORF">BRAPAZ1V2_A03P03520.2</name>
</gene>
<proteinExistence type="predicted"/>
<evidence type="ECO:0000313" key="2">
    <source>
        <dbReference type="Proteomes" id="UP000694005"/>
    </source>
</evidence>
<evidence type="ECO:0000313" key="1">
    <source>
        <dbReference type="EMBL" id="CAG7879009.1"/>
    </source>
</evidence>
<dbReference type="Gramene" id="A03p03520.2_BraZ1">
    <property type="protein sequence ID" value="A03p03520.2_BraZ1.CDS"/>
    <property type="gene ID" value="A03g03520.2_BraZ1"/>
</dbReference>